<organism evidence="1 2">
    <name type="scientific">Leyella stercorea</name>
    <dbReference type="NCBI Taxonomy" id="363265"/>
    <lineage>
        <taxon>Bacteria</taxon>
        <taxon>Pseudomonadati</taxon>
        <taxon>Bacteroidota</taxon>
        <taxon>Bacteroidia</taxon>
        <taxon>Bacteroidales</taxon>
        <taxon>Prevotellaceae</taxon>
        <taxon>Leyella</taxon>
    </lineage>
</organism>
<keyword evidence="2" id="KW-1185">Reference proteome</keyword>
<dbReference type="AlphaFoldDB" id="A0A3R6JCX2"/>
<evidence type="ECO:0000313" key="2">
    <source>
        <dbReference type="Proteomes" id="UP000286598"/>
    </source>
</evidence>
<dbReference type="Proteomes" id="UP000286598">
    <property type="component" value="Unassembled WGS sequence"/>
</dbReference>
<reference evidence="1 2" key="1">
    <citation type="submission" date="2018-08" db="EMBL/GenBank/DDBJ databases">
        <title>A genome reference for cultivated species of the human gut microbiota.</title>
        <authorList>
            <person name="Zou Y."/>
            <person name="Xue W."/>
            <person name="Luo G."/>
        </authorList>
    </citation>
    <scope>NUCLEOTIDE SEQUENCE [LARGE SCALE GENOMIC DNA]</scope>
    <source>
        <strain evidence="1 2">AF42-9</strain>
    </source>
</reference>
<dbReference type="Gene3D" id="1.25.40.10">
    <property type="entry name" value="Tetratricopeptide repeat domain"/>
    <property type="match status" value="1"/>
</dbReference>
<comment type="caution">
    <text evidence="1">The sequence shown here is derived from an EMBL/GenBank/DDBJ whole genome shotgun (WGS) entry which is preliminary data.</text>
</comment>
<sequence length="318" mass="36836">MFAKGYTNIRAMIETQYGILSQMITDIAYRYQTQLKQTEEEADRLARDNSDGDYEVYHTILNSFNDVEERSYCLMTESRKILFCAIFSYYETILNEFVLYYKIANNATLPSQILDSILKAYKTKYGEEITCIEENVEYANSIYRLLRNLYMHGTLLGEKDRCTLFNYAGVTHGLKAVGIDTIVITDNAFLYKALDCFKTILVCVDDAFTQQLSEEQKQLMRAKDIIREAINNYPPEIPGLEDEYPPFCSIRIHRLLCEAESLLLYVAKQGNAEAQMLLADLYISAFETPQKKKGFFWLKKAVAQNYLPAIQMLREVNY</sequence>
<gene>
    <name evidence="1" type="ORF">DW060_04560</name>
</gene>
<dbReference type="SUPFAM" id="SSF81901">
    <property type="entry name" value="HCP-like"/>
    <property type="match status" value="1"/>
</dbReference>
<name>A0A3R6JCX2_9BACT</name>
<dbReference type="EMBL" id="QRNO01000016">
    <property type="protein sequence ID" value="RHK51414.1"/>
    <property type="molecule type" value="Genomic_DNA"/>
</dbReference>
<dbReference type="OrthoDB" id="1095371at2"/>
<evidence type="ECO:0000313" key="1">
    <source>
        <dbReference type="EMBL" id="RHK51414.1"/>
    </source>
</evidence>
<proteinExistence type="predicted"/>
<dbReference type="InterPro" id="IPR011990">
    <property type="entry name" value="TPR-like_helical_dom_sf"/>
</dbReference>
<accession>A0A3R6JCX2</accession>
<protein>
    <submittedName>
        <fullName evidence="1">Sel1 repeat family protein</fullName>
    </submittedName>
</protein>